<dbReference type="Proteomes" id="UP000250235">
    <property type="component" value="Unassembled WGS sequence"/>
</dbReference>
<evidence type="ECO:0000313" key="3">
    <source>
        <dbReference type="Proteomes" id="UP000250235"/>
    </source>
</evidence>
<sequence>MHLRSVRKLLSRNPLRRYAKPKSSLPPIPLTTLPNRCSIFDKTQPADEHDFTDPHQVCEAIQCGCGGRYQSQVCRGQGGDRVGHGVERDCKIPGAVTPIFFVQQRLHLSYHSALANFSALQPHTYNSFPSPSYFGKYGYTDRRESKSKSARRDRHSARHSHQGPDSGSHRQRRGTLLLDILTKRLRSL</sequence>
<dbReference type="AlphaFoldDB" id="A0A2Z7AVQ9"/>
<keyword evidence="3" id="KW-1185">Reference proteome</keyword>
<evidence type="ECO:0000313" key="2">
    <source>
        <dbReference type="EMBL" id="KZV25954.1"/>
    </source>
</evidence>
<accession>A0A2Z7AVQ9</accession>
<dbReference type="EMBL" id="KV011797">
    <property type="protein sequence ID" value="KZV25954.1"/>
    <property type="molecule type" value="Genomic_DNA"/>
</dbReference>
<proteinExistence type="predicted"/>
<feature type="compositionally biased region" description="Basic residues" evidence="1">
    <location>
        <begin position="148"/>
        <end position="161"/>
    </location>
</feature>
<feature type="region of interest" description="Disordered" evidence="1">
    <location>
        <begin position="139"/>
        <end position="174"/>
    </location>
</feature>
<gene>
    <name evidence="2" type="ORF">F511_08899</name>
</gene>
<protein>
    <submittedName>
        <fullName evidence="2">Uncharacterized protein</fullName>
    </submittedName>
</protein>
<name>A0A2Z7AVQ9_9LAMI</name>
<organism evidence="2 3">
    <name type="scientific">Dorcoceras hygrometricum</name>
    <dbReference type="NCBI Taxonomy" id="472368"/>
    <lineage>
        <taxon>Eukaryota</taxon>
        <taxon>Viridiplantae</taxon>
        <taxon>Streptophyta</taxon>
        <taxon>Embryophyta</taxon>
        <taxon>Tracheophyta</taxon>
        <taxon>Spermatophyta</taxon>
        <taxon>Magnoliopsida</taxon>
        <taxon>eudicotyledons</taxon>
        <taxon>Gunneridae</taxon>
        <taxon>Pentapetalae</taxon>
        <taxon>asterids</taxon>
        <taxon>lamiids</taxon>
        <taxon>Lamiales</taxon>
        <taxon>Gesneriaceae</taxon>
        <taxon>Didymocarpoideae</taxon>
        <taxon>Trichosporeae</taxon>
        <taxon>Loxocarpinae</taxon>
        <taxon>Dorcoceras</taxon>
    </lineage>
</organism>
<evidence type="ECO:0000256" key="1">
    <source>
        <dbReference type="SAM" id="MobiDB-lite"/>
    </source>
</evidence>
<reference evidence="2 3" key="1">
    <citation type="journal article" date="2015" name="Proc. Natl. Acad. Sci. U.S.A.">
        <title>The resurrection genome of Boea hygrometrica: A blueprint for survival of dehydration.</title>
        <authorList>
            <person name="Xiao L."/>
            <person name="Yang G."/>
            <person name="Zhang L."/>
            <person name="Yang X."/>
            <person name="Zhao S."/>
            <person name="Ji Z."/>
            <person name="Zhou Q."/>
            <person name="Hu M."/>
            <person name="Wang Y."/>
            <person name="Chen M."/>
            <person name="Xu Y."/>
            <person name="Jin H."/>
            <person name="Xiao X."/>
            <person name="Hu G."/>
            <person name="Bao F."/>
            <person name="Hu Y."/>
            <person name="Wan P."/>
            <person name="Li L."/>
            <person name="Deng X."/>
            <person name="Kuang T."/>
            <person name="Xiang C."/>
            <person name="Zhu J.K."/>
            <person name="Oliver M.J."/>
            <person name="He Y."/>
        </authorList>
    </citation>
    <scope>NUCLEOTIDE SEQUENCE [LARGE SCALE GENOMIC DNA]</scope>
    <source>
        <strain evidence="3">cv. XS01</strain>
    </source>
</reference>